<name>A0AC61QYY5_9FIRM</name>
<accession>A0AC61QYY5</accession>
<comment type="caution">
    <text evidence="1">The sequence shown here is derived from an EMBL/GenBank/DDBJ whole genome shotgun (WGS) entry which is preliminary data.</text>
</comment>
<gene>
    <name evidence="1" type="ORF">E5357_08685</name>
</gene>
<reference evidence="1" key="1">
    <citation type="submission" date="2019-04" db="EMBL/GenBank/DDBJ databases">
        <title>Microbes associate with the intestines of laboratory mice.</title>
        <authorList>
            <person name="Navarre W."/>
            <person name="Wong E."/>
            <person name="Huang K."/>
            <person name="Tropini C."/>
            <person name="Ng K."/>
            <person name="Yu B."/>
        </authorList>
    </citation>
    <scope>NUCLEOTIDE SEQUENCE</scope>
    <source>
        <strain evidence="1">NM72_1-8</strain>
    </source>
</reference>
<organism evidence="1 2">
    <name type="scientific">Hominisplanchenecus murintestinalis</name>
    <dbReference type="NCBI Taxonomy" id="2941517"/>
    <lineage>
        <taxon>Bacteria</taxon>
        <taxon>Bacillati</taxon>
        <taxon>Bacillota</taxon>
        <taxon>Clostridia</taxon>
        <taxon>Lachnospirales</taxon>
        <taxon>Lachnospiraceae</taxon>
        <taxon>Hominisplanchenecus</taxon>
    </lineage>
</organism>
<sequence>MIYQLGSTLTDAIVLAIISRGDAYGYSISQQVKKVADIKESTLYPVLRRLQQKGYLETYDQPYQGRNRKYYVITEAGKQQYQFYMEEWKKYRMEVEEIMMGGMENEQG</sequence>
<protein>
    <submittedName>
        <fullName evidence="1">PadR family transcriptional regulator</fullName>
    </submittedName>
</protein>
<dbReference type="Proteomes" id="UP000307720">
    <property type="component" value="Unassembled WGS sequence"/>
</dbReference>
<evidence type="ECO:0000313" key="2">
    <source>
        <dbReference type="Proteomes" id="UP000307720"/>
    </source>
</evidence>
<proteinExistence type="predicted"/>
<evidence type="ECO:0000313" key="1">
    <source>
        <dbReference type="EMBL" id="TGX98433.1"/>
    </source>
</evidence>
<dbReference type="EMBL" id="SRZB01000017">
    <property type="protein sequence ID" value="TGX98433.1"/>
    <property type="molecule type" value="Genomic_DNA"/>
</dbReference>
<keyword evidence="2" id="KW-1185">Reference proteome</keyword>